<dbReference type="AlphaFoldDB" id="A0AA50DHU9"/>
<evidence type="ECO:0000313" key="2">
    <source>
        <dbReference type="EMBL" id="WLS77237.1"/>
    </source>
</evidence>
<feature type="transmembrane region" description="Helical" evidence="1">
    <location>
        <begin position="48"/>
        <end position="68"/>
    </location>
</feature>
<keyword evidence="1" id="KW-1133">Transmembrane helix</keyword>
<feature type="transmembrane region" description="Helical" evidence="1">
    <location>
        <begin position="7"/>
        <end position="28"/>
    </location>
</feature>
<evidence type="ECO:0000313" key="3">
    <source>
        <dbReference type="Proteomes" id="UP001228139"/>
    </source>
</evidence>
<dbReference type="Proteomes" id="UP001228139">
    <property type="component" value="Chromosome"/>
</dbReference>
<gene>
    <name evidence="2" type="ORF">Q3V30_12120</name>
</gene>
<dbReference type="KEGG" id="epi:Q3V30_12120"/>
<evidence type="ECO:0000256" key="1">
    <source>
        <dbReference type="SAM" id="Phobius"/>
    </source>
</evidence>
<dbReference type="InterPro" id="IPR031709">
    <property type="entry name" value="PutAbiC"/>
</dbReference>
<protein>
    <submittedName>
        <fullName evidence="2">Phage abortive infection protein</fullName>
    </submittedName>
</protein>
<accession>A0AA50DHU9</accession>
<keyword evidence="1" id="KW-0812">Transmembrane</keyword>
<name>A0AA50DHU9_9GAMM</name>
<sequence>MRKRLRLLLAMLSIFILIVVYYFCALTDGIWPFNGIDKDSLGTFGDSWGMLTSIFSVLAFLGVSYSLIMQAEAFKHSESFTQKQVYFTTKQSFENNLFQMLSLLQDVISAIHVRKVNPEEGEDPVRQGRSSFKLIYELTVNDINKKVETRNYESLSDMYIHINESYSKQGKHIAINLGHYFRFLYNIFKYIYESDIKDCEKLAYAKIVRAQISNYELLLLFYNIFDVDGIKFEKYIYEYSIFDNMPINKLMSKYHVLLLDPIAFGENTSYNPKDLLREFNQLNNILAS</sequence>
<reference evidence="2 3" key="1">
    <citation type="submission" date="2023-07" db="EMBL/GenBank/DDBJ databases">
        <title>Pathogenic bacteria of pear tree diseases.</title>
        <authorList>
            <person name="Zhang Z."/>
            <person name="He L."/>
            <person name="Huang R."/>
        </authorList>
    </citation>
    <scope>NUCLEOTIDE SEQUENCE [LARGE SCALE GENOMIC DNA]</scope>
    <source>
        <strain evidence="2 3">DE2</strain>
    </source>
</reference>
<dbReference type="Pfam" id="PF16872">
    <property type="entry name" value="putAbiC"/>
    <property type="match status" value="1"/>
</dbReference>
<dbReference type="RefSeq" id="WP_306205979.1">
    <property type="nucleotide sequence ID" value="NZ_CP132353.1"/>
</dbReference>
<organism evidence="2 3">
    <name type="scientific">Erwinia pyri</name>
    <dbReference type="NCBI Taxonomy" id="3062598"/>
    <lineage>
        <taxon>Bacteria</taxon>
        <taxon>Pseudomonadati</taxon>
        <taxon>Pseudomonadota</taxon>
        <taxon>Gammaproteobacteria</taxon>
        <taxon>Enterobacterales</taxon>
        <taxon>Erwiniaceae</taxon>
        <taxon>Erwinia</taxon>
    </lineage>
</organism>
<proteinExistence type="predicted"/>
<keyword evidence="1" id="KW-0472">Membrane</keyword>
<dbReference type="EMBL" id="CP132353">
    <property type="protein sequence ID" value="WLS77237.1"/>
    <property type="molecule type" value="Genomic_DNA"/>
</dbReference>
<keyword evidence="3" id="KW-1185">Reference proteome</keyword>